<evidence type="ECO:0000256" key="2">
    <source>
        <dbReference type="SAM" id="SignalP"/>
    </source>
</evidence>
<organism evidence="3 4">
    <name type="scientific">Chlorobium limicola</name>
    <dbReference type="NCBI Taxonomy" id="1092"/>
    <lineage>
        <taxon>Bacteria</taxon>
        <taxon>Pseudomonadati</taxon>
        <taxon>Chlorobiota</taxon>
        <taxon>Chlorobiia</taxon>
        <taxon>Chlorobiales</taxon>
        <taxon>Chlorobiaceae</taxon>
        <taxon>Chlorobium/Pelodictyon group</taxon>
        <taxon>Chlorobium</taxon>
    </lineage>
</organism>
<feature type="chain" id="PRO_5007151099" description="von Willebrand factor type A" evidence="2">
    <location>
        <begin position="24"/>
        <end position="412"/>
    </location>
</feature>
<gene>
    <name evidence="3" type="ORF">ASB62_08795</name>
</gene>
<keyword evidence="1" id="KW-0175">Coiled coil</keyword>
<dbReference type="InterPro" id="IPR036465">
    <property type="entry name" value="vWFA_dom_sf"/>
</dbReference>
<feature type="coiled-coil region" evidence="1">
    <location>
        <begin position="347"/>
        <end position="381"/>
    </location>
</feature>
<sequence length="412" mass="46218">MKKRLLPFLVAACALPASTVLEAGPVANKAESPERTQSSDTSARSVMQNYATRYENLIPIEGRCPSDYRLVQIALLLDTSNSMDGLISQAKSQLWRIVNEMSRMQKRGEHIRLQVALYEYGNNSLPAATGYIRQVTPFTEDLDLLSEALFSLDTNGGSEYCGHAIGSSLNRLRWNESREGLRLIYIAGNEPFNQGAVNYEAACRWAAERDIAVNTIYCGDYRTGVDTFWQRGAAIGRGGYFAIDSDRETTGIITPYDNDLMVLNNRINGTYVPYGRLGRERQVRQEKQDMNAAALAAPVAAERAASKGSRLYQASDWDLVDAIEKKYTTVDRIDRSSLPEELKAMSRKELDLHVQKKKQEREELKKQIADLGRKRDAYVRQKELEAAGSQSLGSAILKNLHIQAKARDFTFR</sequence>
<evidence type="ECO:0000313" key="3">
    <source>
        <dbReference type="EMBL" id="KUL20472.1"/>
    </source>
</evidence>
<proteinExistence type="predicted"/>
<protein>
    <recommendedName>
        <fullName evidence="5">von Willebrand factor type A</fullName>
    </recommendedName>
</protein>
<dbReference type="SUPFAM" id="SSF53300">
    <property type="entry name" value="vWA-like"/>
    <property type="match status" value="1"/>
</dbReference>
<evidence type="ECO:0000313" key="4">
    <source>
        <dbReference type="Proteomes" id="UP000053937"/>
    </source>
</evidence>
<keyword evidence="2" id="KW-0732">Signal</keyword>
<dbReference type="EMBL" id="LMBR01000224">
    <property type="protein sequence ID" value="KUL20472.1"/>
    <property type="molecule type" value="Genomic_DNA"/>
</dbReference>
<dbReference type="AlphaFoldDB" id="A0A117MJ92"/>
<feature type="signal peptide" evidence="2">
    <location>
        <begin position="1"/>
        <end position="23"/>
    </location>
</feature>
<name>A0A117MJ92_CHLLI</name>
<keyword evidence="4" id="KW-1185">Reference proteome</keyword>
<evidence type="ECO:0000256" key="1">
    <source>
        <dbReference type="SAM" id="Coils"/>
    </source>
</evidence>
<comment type="caution">
    <text evidence="3">The sequence shown here is derived from an EMBL/GenBank/DDBJ whole genome shotgun (WGS) entry which is preliminary data.</text>
</comment>
<reference evidence="3 4" key="1">
    <citation type="submission" date="2015-10" db="EMBL/GenBank/DDBJ databases">
        <title>Draft Genome Sequence of Chlorobium limicola strain Frasassi Growing under Artificial Lighting in the Frasassi Cave System.</title>
        <authorList>
            <person name="Mansor M."/>
            <person name="Macalady J."/>
        </authorList>
    </citation>
    <scope>NUCLEOTIDE SEQUENCE [LARGE SCALE GENOMIC DNA]</scope>
    <source>
        <strain evidence="3 4">Frasassi</strain>
    </source>
</reference>
<dbReference type="Gene3D" id="3.40.50.410">
    <property type="entry name" value="von Willebrand factor, type A domain"/>
    <property type="match status" value="1"/>
</dbReference>
<accession>A0A117MJ92</accession>
<dbReference type="OrthoDB" id="5827268at2"/>
<evidence type="ECO:0008006" key="5">
    <source>
        <dbReference type="Google" id="ProtNLM"/>
    </source>
</evidence>
<dbReference type="Proteomes" id="UP000053937">
    <property type="component" value="Unassembled WGS sequence"/>
</dbReference>
<dbReference type="RefSeq" id="WP_059139524.1">
    <property type="nucleotide sequence ID" value="NZ_LMBR01000224.1"/>
</dbReference>